<keyword evidence="2" id="KW-1185">Reference proteome</keyword>
<reference evidence="2" key="1">
    <citation type="submission" date="2008-08" db="EMBL/GenBank/DDBJ databases">
        <title>The complete genome sequence of Thermodesulfovibrio yellowstonii strain ATCC 51303 / DSM 11347 / YP87.</title>
        <authorList>
            <person name="Dodson R.J."/>
            <person name="Durkin A.S."/>
            <person name="Wu M."/>
            <person name="Eisen J."/>
            <person name="Sutton G."/>
        </authorList>
    </citation>
    <scope>NUCLEOTIDE SEQUENCE [LARGE SCALE GENOMIC DNA]</scope>
    <source>
        <strain evidence="2">ATCC 51303 / DSM 11347 / YP87</strain>
    </source>
</reference>
<evidence type="ECO:0000313" key="1">
    <source>
        <dbReference type="EMBL" id="ACI21689.1"/>
    </source>
</evidence>
<name>B5YH47_THEYD</name>
<gene>
    <name evidence="1" type="ordered locus">THEYE_A1746</name>
</gene>
<dbReference type="PATRIC" id="fig|289376.4.peg.1700"/>
<organism evidence="1 2">
    <name type="scientific">Thermodesulfovibrio yellowstonii (strain ATCC 51303 / DSM 11347 / YP87)</name>
    <dbReference type="NCBI Taxonomy" id="289376"/>
    <lineage>
        <taxon>Bacteria</taxon>
        <taxon>Pseudomonadati</taxon>
        <taxon>Nitrospirota</taxon>
        <taxon>Thermodesulfovibrionia</taxon>
        <taxon>Thermodesulfovibrionales</taxon>
        <taxon>Thermodesulfovibrionaceae</taxon>
        <taxon>Thermodesulfovibrio</taxon>
    </lineage>
</organism>
<dbReference type="Proteomes" id="UP000000718">
    <property type="component" value="Chromosome"/>
</dbReference>
<dbReference type="STRING" id="289376.THEYE_A1746"/>
<dbReference type="RefSeq" id="WP_012546397.1">
    <property type="nucleotide sequence ID" value="NC_011296.1"/>
</dbReference>
<evidence type="ECO:0000313" key="2">
    <source>
        <dbReference type="Proteomes" id="UP000000718"/>
    </source>
</evidence>
<accession>B5YH47</accession>
<dbReference type="OrthoDB" id="9810285at2"/>
<dbReference type="EMBL" id="CP001147">
    <property type="protein sequence ID" value="ACI21689.1"/>
    <property type="molecule type" value="Genomic_DNA"/>
</dbReference>
<dbReference type="KEGG" id="tye:THEYE_A1746"/>
<sequence length="87" mass="10875">MRIKWDYFSKVQIPEKFARYLWDYKEESPLEILILRVLKYGSFEEVNAIFELYPEETYKIAMKYPEIKRGVKFWIKRWKIETLLKFL</sequence>
<dbReference type="HOGENOM" id="CLU_2482299_0_0_0"/>
<dbReference type="InParanoid" id="B5YH47"/>
<protein>
    <submittedName>
        <fullName evidence="1">Uncharacterized protein</fullName>
    </submittedName>
</protein>
<dbReference type="EnsemblBacteria" id="ACI21689">
    <property type="protein sequence ID" value="ACI21689"/>
    <property type="gene ID" value="THEYE_A1746"/>
</dbReference>
<proteinExistence type="predicted"/>
<reference evidence="1 2" key="2">
    <citation type="journal article" date="2015" name="Genome Announc.">
        <title>Genome Sequence of the Sulfate-Reducing Thermophilic Bacterium Thermodesulfovibrio yellowstonii Strain DSM 11347T (Phylum Nitrospirae).</title>
        <authorList>
            <person name="Bhatnagar S."/>
            <person name="Badger J.H."/>
            <person name="Madupu R."/>
            <person name="Khouri H.M."/>
            <person name="O'Connor E.M."/>
            <person name="Robb F.T."/>
            <person name="Ward N.L."/>
            <person name="Eisen J.A."/>
        </authorList>
    </citation>
    <scope>NUCLEOTIDE SEQUENCE [LARGE SCALE GENOMIC DNA]</scope>
    <source>
        <strain evidence="2">ATCC 51303 / DSM 11347 / YP87</strain>
    </source>
</reference>
<dbReference type="AlphaFoldDB" id="B5YH47"/>